<evidence type="ECO:0000313" key="2">
    <source>
        <dbReference type="EMBL" id="KRN65917.1"/>
    </source>
</evidence>
<reference evidence="2 3" key="1">
    <citation type="journal article" date="2015" name="Genome Announc.">
        <title>Expanding the biotechnology potential of lactobacilli through comparative genomics of 213 strains and associated genera.</title>
        <authorList>
            <person name="Sun Z."/>
            <person name="Harris H.M."/>
            <person name="McCann A."/>
            <person name="Guo C."/>
            <person name="Argimon S."/>
            <person name="Zhang W."/>
            <person name="Yang X."/>
            <person name="Jeffery I.B."/>
            <person name="Cooney J.C."/>
            <person name="Kagawa T.F."/>
            <person name="Liu W."/>
            <person name="Song Y."/>
            <person name="Salvetti E."/>
            <person name="Wrobel A."/>
            <person name="Rasinkangas P."/>
            <person name="Parkhill J."/>
            <person name="Rea M.C."/>
            <person name="O'Sullivan O."/>
            <person name="Ritari J."/>
            <person name="Douillard F.P."/>
            <person name="Paul Ross R."/>
            <person name="Yang R."/>
            <person name="Briner A.E."/>
            <person name="Felis G.E."/>
            <person name="de Vos W.M."/>
            <person name="Barrangou R."/>
            <person name="Klaenhammer T.R."/>
            <person name="Caufield P.W."/>
            <person name="Cui Y."/>
            <person name="Zhang H."/>
            <person name="O'Toole P.W."/>
        </authorList>
    </citation>
    <scope>NUCLEOTIDE SEQUENCE [LARGE SCALE GENOMIC DNA]</scope>
    <source>
        <strain evidence="2 3">DSM 17757</strain>
    </source>
</reference>
<dbReference type="EMBL" id="JQBR01000007">
    <property type="protein sequence ID" value="KRN65917.1"/>
    <property type="molecule type" value="Genomic_DNA"/>
</dbReference>
<organism evidence="2 3">
    <name type="scientific">Pediococcus cellicola</name>
    <dbReference type="NCBI Taxonomy" id="319652"/>
    <lineage>
        <taxon>Bacteria</taxon>
        <taxon>Bacillati</taxon>
        <taxon>Bacillota</taxon>
        <taxon>Bacilli</taxon>
        <taxon>Lactobacillales</taxon>
        <taxon>Lactobacillaceae</taxon>
        <taxon>Pediococcus</taxon>
    </lineage>
</organism>
<dbReference type="Pfam" id="PF13349">
    <property type="entry name" value="DUF4097"/>
    <property type="match status" value="1"/>
</dbReference>
<keyword evidence="3" id="KW-1185">Reference proteome</keyword>
<dbReference type="InterPro" id="IPR025164">
    <property type="entry name" value="Toastrack_DUF4097"/>
</dbReference>
<dbReference type="AlphaFoldDB" id="A0A0R2IW82"/>
<dbReference type="STRING" id="319652.IV80_GL001760"/>
<comment type="caution">
    <text evidence="2">The sequence shown here is derived from an EMBL/GenBank/DDBJ whole genome shotgun (WGS) entry which is preliminary data.</text>
</comment>
<name>A0A0R2IW82_9LACO</name>
<gene>
    <name evidence="2" type="ORF">IV80_GL001760</name>
</gene>
<evidence type="ECO:0000313" key="3">
    <source>
        <dbReference type="Proteomes" id="UP000051568"/>
    </source>
</evidence>
<dbReference type="Gene3D" id="2.160.20.120">
    <property type="match status" value="1"/>
</dbReference>
<proteinExistence type="predicted"/>
<protein>
    <recommendedName>
        <fullName evidence="1">DUF4097 domain-containing protein</fullName>
    </recommendedName>
</protein>
<evidence type="ECO:0000259" key="1">
    <source>
        <dbReference type="Pfam" id="PF13349"/>
    </source>
</evidence>
<dbReference type="PATRIC" id="fig|319652.3.peg.1787"/>
<accession>A0A0R2IW82</accession>
<feature type="domain" description="DUF4097" evidence="1">
    <location>
        <begin position="52"/>
        <end position="212"/>
    </location>
</feature>
<sequence length="250" mass="28137">MGWKNNGIQSMTIDKHFVPKIVKYTHKKTDLKSFTAIKGNLSGYYVHIVSGDKPTVRYTGQAQSAPHFKIKDGQLIVTQKNKNYKNMVSAKDVPNELFITVPSSTSLKSLDWTLKNDDLVLKNLHVKKTKLNLTNGYYWAYQSSLGKVMSIAGQVSLHQVRLSNGSTFTQDGAFKMVGGSYQGHIKVHTGYVNQLYGLNKNDGYTLHVGSSDGENIWYGKKAHTDIIKNPQATNQIYLYTKDFTNRVDHQ</sequence>
<dbReference type="Proteomes" id="UP000051568">
    <property type="component" value="Unassembled WGS sequence"/>
</dbReference>